<evidence type="ECO:0000313" key="1">
    <source>
        <dbReference type="EMBL" id="GAK75953.1"/>
    </source>
</evidence>
<comment type="caution">
    <text evidence="1">The sequence shown here is derived from an EMBL/GenBank/DDBJ whole genome shotgun (WGS) entry which is preliminary data.</text>
</comment>
<reference evidence="1 2" key="1">
    <citation type="journal article" date="2014" name="Genome Announc.">
        <title>Draft Genome Sequences of Marine Flavobacterium Nonlabens Strains NR17, NR24, NR27, NR32, NR33, and Ara13.</title>
        <authorList>
            <person name="Nakanishi M."/>
            <person name="Meirelles P."/>
            <person name="Suzuki R."/>
            <person name="Takatani N."/>
            <person name="Mino S."/>
            <person name="Suda W."/>
            <person name="Oshima K."/>
            <person name="Hattori M."/>
            <person name="Ohkuma M."/>
            <person name="Hosokawa M."/>
            <person name="Miyashita K."/>
            <person name="Thompson F.L."/>
            <person name="Niwa A."/>
            <person name="Sawabe T."/>
            <person name="Sawabe T."/>
        </authorList>
    </citation>
    <scope>NUCLEOTIDE SEQUENCE [LARGE SCALE GENOMIC DNA]</scope>
    <source>
        <strain evidence="2">JCM19296</strain>
    </source>
</reference>
<dbReference type="Gene3D" id="1.20.120.450">
    <property type="entry name" value="dinb family like domain"/>
    <property type="match status" value="1"/>
</dbReference>
<dbReference type="EMBL" id="BBLG01000003">
    <property type="protein sequence ID" value="GAK75953.1"/>
    <property type="molecule type" value="Genomic_DNA"/>
</dbReference>
<evidence type="ECO:0008006" key="3">
    <source>
        <dbReference type="Google" id="ProtNLM"/>
    </source>
</evidence>
<protein>
    <recommendedName>
        <fullName evidence="3">DUF1569 domain-containing protein</fullName>
    </recommendedName>
</protein>
<dbReference type="AlphaFoldDB" id="A0A081DAK7"/>
<accession>A0A081DAK7</accession>
<dbReference type="InterPro" id="IPR034660">
    <property type="entry name" value="DinB/YfiT-like"/>
</dbReference>
<proteinExistence type="predicted"/>
<dbReference type="Proteomes" id="UP000028980">
    <property type="component" value="Unassembled WGS sequence"/>
</dbReference>
<organism evidence="1 2">
    <name type="scientific">Nonlabens ulvanivorans</name>
    <name type="common">Persicivirga ulvanivorans</name>
    <dbReference type="NCBI Taxonomy" id="906888"/>
    <lineage>
        <taxon>Bacteria</taxon>
        <taxon>Pseudomonadati</taxon>
        <taxon>Bacteroidota</taxon>
        <taxon>Flavobacteriia</taxon>
        <taxon>Flavobacteriales</taxon>
        <taxon>Flavobacteriaceae</taxon>
        <taxon>Nonlabens</taxon>
    </lineage>
</organism>
<evidence type="ECO:0000313" key="2">
    <source>
        <dbReference type="Proteomes" id="UP000028980"/>
    </source>
</evidence>
<gene>
    <name evidence="1" type="ORF">JCM19296_1550</name>
</gene>
<name>A0A081DAK7_NONUL</name>
<sequence length="92" mass="10818">MSFLKWTIMTFKKIPRGKGRAPKHVLPEDHITKTDLLQQIQLAENGLNDIEQLDAQCHFKHPLFGHLDLKESQKFLAIHTEHHLKILRDIFK</sequence>